<dbReference type="SUPFAM" id="SSF69349">
    <property type="entry name" value="Phage fibre proteins"/>
    <property type="match status" value="1"/>
</dbReference>
<reference evidence="6" key="1">
    <citation type="journal article" date="2014" name="Int. J. Syst. Evol. Microbiol.">
        <title>Complete genome sequence of Corynebacterium casei LMG S-19264T (=DSM 44701T), isolated from a smear-ripened cheese.</title>
        <authorList>
            <consortium name="US DOE Joint Genome Institute (JGI-PGF)"/>
            <person name="Walter F."/>
            <person name="Albersmeier A."/>
            <person name="Kalinowski J."/>
            <person name="Ruckert C."/>
        </authorList>
    </citation>
    <scope>NUCLEOTIDE SEQUENCE</scope>
    <source>
        <strain evidence="6">NBRC 110023</strain>
    </source>
</reference>
<evidence type="ECO:0000256" key="2">
    <source>
        <dbReference type="ARBA" id="ARBA00005558"/>
    </source>
</evidence>
<reference evidence="6" key="2">
    <citation type="submission" date="2023-01" db="EMBL/GenBank/DDBJ databases">
        <title>Draft genome sequence of Agaribacter marinus strain NBRC 110023.</title>
        <authorList>
            <person name="Sun Q."/>
            <person name="Mori K."/>
        </authorList>
    </citation>
    <scope>NUCLEOTIDE SEQUENCE</scope>
    <source>
        <strain evidence="6">NBRC 110023</strain>
    </source>
</reference>
<evidence type="ECO:0000313" key="7">
    <source>
        <dbReference type="Proteomes" id="UP001156601"/>
    </source>
</evidence>
<proteinExistence type="inferred from homology"/>
<dbReference type="SUPFAM" id="SSF69255">
    <property type="entry name" value="gp5 N-terminal domain-like"/>
    <property type="match status" value="1"/>
</dbReference>
<evidence type="ECO:0000256" key="1">
    <source>
        <dbReference type="ARBA" id="ARBA00004613"/>
    </source>
</evidence>
<dbReference type="InterPro" id="IPR006533">
    <property type="entry name" value="T6SS_Vgr_RhsGE"/>
</dbReference>
<dbReference type="Gene3D" id="3.55.50.10">
    <property type="entry name" value="Baseplate protein-like domains"/>
    <property type="match status" value="1"/>
</dbReference>
<dbReference type="GO" id="GO:0005576">
    <property type="term" value="C:extracellular region"/>
    <property type="evidence" value="ECO:0007669"/>
    <property type="project" value="UniProtKB-SubCell"/>
</dbReference>
<comment type="caution">
    <text evidence="6">The sequence shown here is derived from an EMBL/GenBank/DDBJ whole genome shotgun (WGS) entry which is preliminary data.</text>
</comment>
<dbReference type="Gene3D" id="4.10.220.110">
    <property type="match status" value="1"/>
</dbReference>
<name>A0AA37T077_9ALTE</name>
<keyword evidence="3" id="KW-0964">Secreted</keyword>
<dbReference type="InterPro" id="IPR037026">
    <property type="entry name" value="Vgr_OB-fold_dom_sf"/>
</dbReference>
<sequence>MSGESSLISISTPLGDDVLIFRQAKVKEQLGQPFQIDVELISDDEDVALENILGKNVTIRMETSEDQPRFFNGIVTEFFQKDNKDKNAFYGAVIRPWFWLLTLSEHCRIFQEKSYPDIIKAVFSDLGFSDFEDQLTATYQAKDYVVQFNESDFNFVSRIMQQEGIFYYFKHINGKHSLVLTDDSSSLPDLGQVNFFELEENSKHHGVEGITSWHNHFKVRSGGVSLRSFDFELPTKNLDSVTADPKTASLSSLQRYSYPGKYAERGDGDQYTKLLMQKENAGFEQKSLSGNIRTLYAGAQFSLFDYTREDQNSSYLICGYQCHLRGDALRAEKGNEKLPMFEFNATAIPANIPFRPEQNATKPKMTGPQTATVVGKSGEEIWTDKYGRVKVLFHWDKEAQGDEKSSCWIRVSQSLAGKNWGSIYIPRVGQEVLVEFLNGDPDKPIIIGCVYNGSTMPPYPLPANATMSGIKSRTSKGGGGFNEIRMEDKKGEEQIFVHGKRNIDTRIGHNCFQTIGNDKHLVVKNDHFERIENNQNVEIEGDSVSKVGKDQHFSVIGKDAKSVDSELSLTVKGDVSETFDAGHSMVVKKDSYIKGANICIEAGTNLTLQVGKSFIAIESGGITISSPGKVTVESKAAIKVDASATVDISASGMATLKGSMVKVN</sequence>
<dbReference type="InterPro" id="IPR017847">
    <property type="entry name" value="T6SS_RhsGE_Vgr_subset"/>
</dbReference>
<evidence type="ECO:0008006" key="8">
    <source>
        <dbReference type="Google" id="ProtNLM"/>
    </source>
</evidence>
<gene>
    <name evidence="6" type="ORF">GCM10007852_28020</name>
</gene>
<comment type="subcellular location">
    <subcellularLocation>
        <location evidence="1">Secreted</location>
    </subcellularLocation>
</comment>
<comment type="similarity">
    <text evidence="2">Belongs to the VgrG protein family.</text>
</comment>
<organism evidence="6 7">
    <name type="scientific">Agaribacter marinus</name>
    <dbReference type="NCBI Taxonomy" id="1431249"/>
    <lineage>
        <taxon>Bacteria</taxon>
        <taxon>Pseudomonadati</taxon>
        <taxon>Pseudomonadota</taxon>
        <taxon>Gammaproteobacteria</taxon>
        <taxon>Alteromonadales</taxon>
        <taxon>Alteromonadaceae</taxon>
        <taxon>Agaribacter</taxon>
    </lineage>
</organism>
<feature type="domain" description="Gp5/Type VI secretion system Vgr C-terminal trimerisation" evidence="5">
    <location>
        <begin position="468"/>
        <end position="574"/>
    </location>
</feature>
<feature type="domain" description="Gp5/Type VI secretion system Vgr protein OB-fold" evidence="4">
    <location>
        <begin position="384"/>
        <end position="451"/>
    </location>
</feature>
<evidence type="ECO:0000259" key="5">
    <source>
        <dbReference type="Pfam" id="PF22178"/>
    </source>
</evidence>
<dbReference type="AlphaFoldDB" id="A0AA37T077"/>
<accession>A0AA37T077</accession>
<dbReference type="PANTHER" id="PTHR32305:SF15">
    <property type="entry name" value="PROTEIN RHSA-RELATED"/>
    <property type="match status" value="1"/>
</dbReference>
<protein>
    <recommendedName>
        <fullName evidence="8">Type VI secretion system secreted protein VgrG</fullName>
    </recommendedName>
</protein>
<dbReference type="EMBL" id="BSOT01000006">
    <property type="protein sequence ID" value="GLR71894.1"/>
    <property type="molecule type" value="Genomic_DNA"/>
</dbReference>
<dbReference type="SUPFAM" id="SSF69279">
    <property type="entry name" value="Phage tail proteins"/>
    <property type="match status" value="2"/>
</dbReference>
<dbReference type="RefSeq" id="WP_284218228.1">
    <property type="nucleotide sequence ID" value="NZ_BSOT01000006.1"/>
</dbReference>
<dbReference type="NCBIfam" id="TIGR01646">
    <property type="entry name" value="vgr_GE"/>
    <property type="match status" value="1"/>
</dbReference>
<dbReference type="Proteomes" id="UP001156601">
    <property type="component" value="Unassembled WGS sequence"/>
</dbReference>
<dbReference type="Pfam" id="PF04717">
    <property type="entry name" value="Phage_base_V"/>
    <property type="match status" value="1"/>
</dbReference>
<dbReference type="Gene3D" id="2.30.110.50">
    <property type="match status" value="1"/>
</dbReference>
<evidence type="ECO:0000256" key="3">
    <source>
        <dbReference type="ARBA" id="ARBA00022525"/>
    </source>
</evidence>
<dbReference type="Gene3D" id="2.40.50.230">
    <property type="entry name" value="Gp5 N-terminal domain"/>
    <property type="match status" value="1"/>
</dbReference>
<dbReference type="InterPro" id="IPR006531">
    <property type="entry name" value="Gp5/Vgr_OB"/>
</dbReference>
<dbReference type="PANTHER" id="PTHR32305">
    <property type="match status" value="1"/>
</dbReference>
<dbReference type="Pfam" id="PF05954">
    <property type="entry name" value="Phage_GPD"/>
    <property type="match status" value="1"/>
</dbReference>
<evidence type="ECO:0000259" key="4">
    <source>
        <dbReference type="Pfam" id="PF04717"/>
    </source>
</evidence>
<keyword evidence="7" id="KW-1185">Reference proteome</keyword>
<dbReference type="InterPro" id="IPR050708">
    <property type="entry name" value="T6SS_VgrG/RHS"/>
</dbReference>
<dbReference type="NCBIfam" id="TIGR03361">
    <property type="entry name" value="VI_Rhs_Vgr"/>
    <property type="match status" value="1"/>
</dbReference>
<dbReference type="InterPro" id="IPR054030">
    <property type="entry name" value="Gp5_Vgr_C"/>
</dbReference>
<dbReference type="Pfam" id="PF22178">
    <property type="entry name" value="Gp5_trimer_C"/>
    <property type="match status" value="1"/>
</dbReference>
<evidence type="ECO:0000313" key="6">
    <source>
        <dbReference type="EMBL" id="GLR71894.1"/>
    </source>
</evidence>